<dbReference type="RefSeq" id="WP_050530682.1">
    <property type="nucleotide sequence ID" value="NZ_AQQZ01000004.1"/>
</dbReference>
<name>A0A0L1JP14_9RHOB</name>
<evidence type="ECO:0000259" key="2">
    <source>
        <dbReference type="Pfam" id="PF13472"/>
    </source>
</evidence>
<comment type="caution">
    <text evidence="3">The sequence shown here is derived from an EMBL/GenBank/DDBJ whole genome shotgun (WGS) entry which is preliminary data.</text>
</comment>
<dbReference type="InterPro" id="IPR036514">
    <property type="entry name" value="SGNH_hydro_sf"/>
</dbReference>
<dbReference type="AlphaFoldDB" id="A0A0L1JP14"/>
<gene>
    <name evidence="3" type="ORF">ATO11_09750</name>
</gene>
<dbReference type="EMBL" id="AQQZ01000004">
    <property type="protein sequence ID" value="KNG93499.1"/>
    <property type="molecule type" value="Genomic_DNA"/>
</dbReference>
<accession>A0A0L1JP14</accession>
<protein>
    <submittedName>
        <fullName evidence="3">Lipolytic enzyme, G-D-S-L</fullName>
    </submittedName>
</protein>
<sequence>MRTILTFGDSNTHGSRPTPPDGRSVGRYGPSKRWPTVMAADLAGDWHLVEEGLPGRTTQYEDPGMPANMDGHAGLLMALKSHAPVDVLTIMLGTNDLKTRFAATPMTIAGGIAGMLDLAQSPEMAEAHPALRILLICPPPIREIGVFANQFIGGEGTSLQLRDMLATLANARDVAYLDAGSVIRVSDVDGIHFDPDAHRALGRAVAAKVSTLV</sequence>
<dbReference type="Gene3D" id="3.40.50.1110">
    <property type="entry name" value="SGNH hydrolase"/>
    <property type="match status" value="1"/>
</dbReference>
<dbReference type="Pfam" id="PF13472">
    <property type="entry name" value="Lipase_GDSL_2"/>
    <property type="match status" value="1"/>
</dbReference>
<proteinExistence type="predicted"/>
<evidence type="ECO:0000313" key="3">
    <source>
        <dbReference type="EMBL" id="KNG93499.1"/>
    </source>
</evidence>
<dbReference type="SUPFAM" id="SSF52266">
    <property type="entry name" value="SGNH hydrolase"/>
    <property type="match status" value="1"/>
</dbReference>
<dbReference type="OrthoDB" id="164654at2"/>
<dbReference type="Proteomes" id="UP000036938">
    <property type="component" value="Unassembled WGS sequence"/>
</dbReference>
<dbReference type="GO" id="GO:0016788">
    <property type="term" value="F:hydrolase activity, acting on ester bonds"/>
    <property type="evidence" value="ECO:0007669"/>
    <property type="project" value="UniProtKB-ARBA"/>
</dbReference>
<dbReference type="STRING" id="1317121.ATO11_09750"/>
<organism evidence="3 4">
    <name type="scientific">Pseudaestuariivita atlantica</name>
    <dbReference type="NCBI Taxonomy" id="1317121"/>
    <lineage>
        <taxon>Bacteria</taxon>
        <taxon>Pseudomonadati</taxon>
        <taxon>Pseudomonadota</taxon>
        <taxon>Alphaproteobacteria</taxon>
        <taxon>Rhodobacterales</taxon>
        <taxon>Paracoccaceae</taxon>
        <taxon>Pseudaestuariivita</taxon>
    </lineage>
</organism>
<feature type="region of interest" description="Disordered" evidence="1">
    <location>
        <begin position="1"/>
        <end position="30"/>
    </location>
</feature>
<keyword evidence="4" id="KW-1185">Reference proteome</keyword>
<evidence type="ECO:0000256" key="1">
    <source>
        <dbReference type="SAM" id="MobiDB-lite"/>
    </source>
</evidence>
<dbReference type="InterPro" id="IPR013830">
    <property type="entry name" value="SGNH_hydro"/>
</dbReference>
<feature type="domain" description="SGNH hydrolase-type esterase" evidence="2">
    <location>
        <begin position="7"/>
        <end position="200"/>
    </location>
</feature>
<reference evidence="3 4" key="1">
    <citation type="journal article" date="2015" name="Int. J. Syst. Evol. Microbiol.">
        <title>Aestuariivita atlantica sp. nov., isolated from deep sea sediment of the Atlantic Ocean.</title>
        <authorList>
            <person name="Li G."/>
            <person name="Lai Q."/>
            <person name="Du Y."/>
            <person name="Liu X."/>
            <person name="Sun F."/>
            <person name="Shao Z."/>
        </authorList>
    </citation>
    <scope>NUCLEOTIDE SEQUENCE [LARGE SCALE GENOMIC DNA]</scope>
    <source>
        <strain evidence="3 4">22II-S11-z3</strain>
    </source>
</reference>
<evidence type="ECO:0000313" key="4">
    <source>
        <dbReference type="Proteomes" id="UP000036938"/>
    </source>
</evidence>
<dbReference type="CDD" id="cd01839">
    <property type="entry name" value="SGNH_arylesterase_like"/>
    <property type="match status" value="1"/>
</dbReference>